<keyword evidence="3" id="KW-1185">Reference proteome</keyword>
<accession>A0A6A6NWL8</accession>
<feature type="compositionally biased region" description="Basic and acidic residues" evidence="1">
    <location>
        <begin position="30"/>
        <end position="39"/>
    </location>
</feature>
<feature type="compositionally biased region" description="Polar residues" evidence="1">
    <location>
        <begin position="44"/>
        <end position="58"/>
    </location>
</feature>
<feature type="compositionally biased region" description="Polar residues" evidence="1">
    <location>
        <begin position="399"/>
        <end position="411"/>
    </location>
</feature>
<name>A0A6A6NWL8_9PEZI</name>
<feature type="compositionally biased region" description="Polar residues" evidence="1">
    <location>
        <begin position="75"/>
        <end position="88"/>
    </location>
</feature>
<evidence type="ECO:0000313" key="3">
    <source>
        <dbReference type="Proteomes" id="UP000799766"/>
    </source>
</evidence>
<feature type="compositionally biased region" description="Low complexity" evidence="1">
    <location>
        <begin position="9"/>
        <end position="23"/>
    </location>
</feature>
<evidence type="ECO:0000256" key="1">
    <source>
        <dbReference type="SAM" id="MobiDB-lite"/>
    </source>
</evidence>
<dbReference type="AlphaFoldDB" id="A0A6A6NWL8"/>
<feature type="region of interest" description="Disordered" evidence="1">
    <location>
        <begin position="134"/>
        <end position="478"/>
    </location>
</feature>
<feature type="compositionally biased region" description="Low complexity" evidence="1">
    <location>
        <begin position="352"/>
        <end position="366"/>
    </location>
</feature>
<gene>
    <name evidence="2" type="ORF">BDY21DRAFT_372983</name>
</gene>
<reference evidence="2" key="1">
    <citation type="journal article" date="2020" name="Stud. Mycol.">
        <title>101 Dothideomycetes genomes: a test case for predicting lifestyles and emergence of pathogens.</title>
        <authorList>
            <person name="Haridas S."/>
            <person name="Albert R."/>
            <person name="Binder M."/>
            <person name="Bloem J."/>
            <person name="Labutti K."/>
            <person name="Salamov A."/>
            <person name="Andreopoulos B."/>
            <person name="Baker S."/>
            <person name="Barry K."/>
            <person name="Bills G."/>
            <person name="Bluhm B."/>
            <person name="Cannon C."/>
            <person name="Castanera R."/>
            <person name="Culley D."/>
            <person name="Daum C."/>
            <person name="Ezra D."/>
            <person name="Gonzalez J."/>
            <person name="Henrissat B."/>
            <person name="Kuo A."/>
            <person name="Liang C."/>
            <person name="Lipzen A."/>
            <person name="Lutzoni F."/>
            <person name="Magnuson J."/>
            <person name="Mondo S."/>
            <person name="Nolan M."/>
            <person name="Ohm R."/>
            <person name="Pangilinan J."/>
            <person name="Park H.-J."/>
            <person name="Ramirez L."/>
            <person name="Alfaro M."/>
            <person name="Sun H."/>
            <person name="Tritt A."/>
            <person name="Yoshinaga Y."/>
            <person name="Zwiers L.-H."/>
            <person name="Turgeon B."/>
            <person name="Goodwin S."/>
            <person name="Spatafora J."/>
            <person name="Crous P."/>
            <person name="Grigoriev I."/>
        </authorList>
    </citation>
    <scope>NUCLEOTIDE SEQUENCE</scope>
    <source>
        <strain evidence="2">ATCC 16933</strain>
    </source>
</reference>
<evidence type="ECO:0008006" key="4">
    <source>
        <dbReference type="Google" id="ProtNLM"/>
    </source>
</evidence>
<feature type="region of interest" description="Disordered" evidence="1">
    <location>
        <begin position="1"/>
        <end position="112"/>
    </location>
</feature>
<feature type="compositionally biased region" description="Low complexity" evidence="1">
    <location>
        <begin position="387"/>
        <end position="398"/>
    </location>
</feature>
<protein>
    <recommendedName>
        <fullName evidence="4">TeaA receptor TeaR</fullName>
    </recommendedName>
</protein>
<dbReference type="Proteomes" id="UP000799766">
    <property type="component" value="Unassembled WGS sequence"/>
</dbReference>
<dbReference type="OrthoDB" id="10249311at2759"/>
<feature type="compositionally biased region" description="Gly residues" evidence="1">
    <location>
        <begin position="171"/>
        <end position="183"/>
    </location>
</feature>
<proteinExistence type="predicted"/>
<feature type="compositionally biased region" description="Low complexity" evidence="1">
    <location>
        <begin position="260"/>
        <end position="275"/>
    </location>
</feature>
<organism evidence="2 3">
    <name type="scientific">Lineolata rhizophorae</name>
    <dbReference type="NCBI Taxonomy" id="578093"/>
    <lineage>
        <taxon>Eukaryota</taxon>
        <taxon>Fungi</taxon>
        <taxon>Dikarya</taxon>
        <taxon>Ascomycota</taxon>
        <taxon>Pezizomycotina</taxon>
        <taxon>Dothideomycetes</taxon>
        <taxon>Dothideomycetes incertae sedis</taxon>
        <taxon>Lineolatales</taxon>
        <taxon>Lineolataceae</taxon>
        <taxon>Lineolata</taxon>
    </lineage>
</organism>
<evidence type="ECO:0000313" key="2">
    <source>
        <dbReference type="EMBL" id="KAF2455862.1"/>
    </source>
</evidence>
<feature type="compositionally biased region" description="Basic and acidic residues" evidence="1">
    <location>
        <begin position="465"/>
        <end position="478"/>
    </location>
</feature>
<feature type="region of interest" description="Disordered" evidence="1">
    <location>
        <begin position="495"/>
        <end position="596"/>
    </location>
</feature>
<dbReference type="EMBL" id="MU001685">
    <property type="protein sequence ID" value="KAF2455862.1"/>
    <property type="molecule type" value="Genomic_DNA"/>
</dbReference>
<feature type="compositionally biased region" description="Low complexity" evidence="1">
    <location>
        <begin position="562"/>
        <end position="574"/>
    </location>
</feature>
<feature type="compositionally biased region" description="Polar residues" evidence="1">
    <location>
        <begin position="324"/>
        <end position="333"/>
    </location>
</feature>
<sequence length="604" mass="63542">MSDAPAVKSLSASSSRQPLSQQPNGSSRPRRGDSTDTTKVDSGFMTSKTGLASQQNGNGVNGAEPDDFGDLYRTPASTNGRYNSSNKNSVDHGSKRKHSTTTGVRNRDDVEMDDNNWIHRDKLAQIESRELEEAGFTVPRAARMGSRSAHSSTSAHKRDNTLDQPAEVEAGAGGGGVATGGPVNGVSSDENYGLASQPAPRAEKRQRITSPSSADEEPHLGAGASTRAQYDNDNDGGEGAVFDFELRTPEEVAAEQEYLAQMRQRGQSRSASASRIPLSKASPAPVPYTFIERDLPLPRSRNGSGAWSGNPEESGLAFNRTRARSQSIGSQVLTDDADAMASGPNTPTRLATSSPTSPQGSPQKGGATALAPSRAAPTSGGRKSRTPSSQQKKASPPSTANQQQQRGSSASAKRPGTSGGGGGGSGGRPATARPEGDPPWIASMYKPDPRLPPEQQMLPTHAKRLAQEQWEREGRTGTAYDREFRLLNADEIRDSRRQSKALSNTSGGMRDDAAIGSGNEDAQWPLSGVTRGAQDRPGTSGTEHGGYKTIPTIAKQPGPPTGGAAQYQAQVQAGSRNKPVETVRVQDPGEKEGKSKGCGCCIVM</sequence>
<feature type="compositionally biased region" description="Gly residues" evidence="1">
    <location>
        <begin position="417"/>
        <end position="427"/>
    </location>
</feature>